<feature type="domain" description="BRCT" evidence="3">
    <location>
        <begin position="308"/>
        <end position="399"/>
    </location>
</feature>
<dbReference type="SUPFAM" id="SSF52113">
    <property type="entry name" value="BRCT domain"/>
    <property type="match status" value="4"/>
</dbReference>
<proteinExistence type="predicted"/>
<gene>
    <name evidence="4" type="ORF">JMJ35_009837</name>
</gene>
<feature type="domain" description="BRCT" evidence="3">
    <location>
        <begin position="420"/>
        <end position="505"/>
    </location>
</feature>
<feature type="region of interest" description="Disordered" evidence="2">
    <location>
        <begin position="522"/>
        <end position="762"/>
    </location>
</feature>
<dbReference type="CDD" id="cd17731">
    <property type="entry name" value="BRCT_TopBP1_rpt2_like"/>
    <property type="match status" value="1"/>
</dbReference>
<dbReference type="Proteomes" id="UP001166286">
    <property type="component" value="Unassembled WGS sequence"/>
</dbReference>
<feature type="compositionally biased region" description="Polar residues" evidence="2">
    <location>
        <begin position="540"/>
        <end position="553"/>
    </location>
</feature>
<feature type="domain" description="BRCT" evidence="3">
    <location>
        <begin position="98"/>
        <end position="187"/>
    </location>
</feature>
<dbReference type="GO" id="GO:0007095">
    <property type="term" value="P:mitotic G2 DNA damage checkpoint signaling"/>
    <property type="evidence" value="ECO:0007669"/>
    <property type="project" value="TreeGrafter"/>
</dbReference>
<dbReference type="PROSITE" id="PS50172">
    <property type="entry name" value="BRCT"/>
    <property type="match status" value="4"/>
</dbReference>
<comment type="caution">
    <text evidence="4">The sequence shown here is derived from an EMBL/GenBank/DDBJ whole genome shotgun (WGS) entry which is preliminary data.</text>
</comment>
<feature type="region of interest" description="Disordered" evidence="2">
    <location>
        <begin position="807"/>
        <end position="837"/>
    </location>
</feature>
<dbReference type="InterPro" id="IPR001357">
    <property type="entry name" value="BRCT_dom"/>
</dbReference>
<name>A0AA39QRR0_9LECA</name>
<dbReference type="GO" id="GO:0033314">
    <property type="term" value="P:mitotic DNA replication checkpoint signaling"/>
    <property type="evidence" value="ECO:0007669"/>
    <property type="project" value="TreeGrafter"/>
</dbReference>
<feature type="compositionally biased region" description="Basic and acidic residues" evidence="2">
    <location>
        <begin position="807"/>
        <end position="816"/>
    </location>
</feature>
<dbReference type="Pfam" id="PF00533">
    <property type="entry name" value="BRCT"/>
    <property type="match status" value="2"/>
</dbReference>
<evidence type="ECO:0000313" key="5">
    <source>
        <dbReference type="Proteomes" id="UP001166286"/>
    </source>
</evidence>
<dbReference type="InterPro" id="IPR036420">
    <property type="entry name" value="BRCT_dom_sf"/>
</dbReference>
<dbReference type="PANTHER" id="PTHR13561:SF20">
    <property type="entry name" value="DNA TOPOISOMERASE 2-BINDING PROTEIN 1"/>
    <property type="match status" value="1"/>
</dbReference>
<dbReference type="PANTHER" id="PTHR13561">
    <property type="entry name" value="DNA REPLICATION REGULATOR DPB11-RELATED"/>
    <property type="match status" value="1"/>
</dbReference>
<dbReference type="SMART" id="SM00292">
    <property type="entry name" value="BRCT"/>
    <property type="match status" value="4"/>
</dbReference>
<reference evidence="4" key="1">
    <citation type="submission" date="2023-03" db="EMBL/GenBank/DDBJ databases">
        <title>Complete genome of Cladonia borealis.</title>
        <authorList>
            <person name="Park H."/>
        </authorList>
    </citation>
    <scope>NUCLEOTIDE SEQUENCE</scope>
    <source>
        <strain evidence="4">ANT050790</strain>
    </source>
</reference>
<feature type="domain" description="BRCT" evidence="3">
    <location>
        <begin position="3"/>
        <end position="84"/>
    </location>
</feature>
<feature type="compositionally biased region" description="Polar residues" evidence="2">
    <location>
        <begin position="724"/>
        <end position="736"/>
    </location>
</feature>
<dbReference type="GO" id="GO:0006270">
    <property type="term" value="P:DNA replication initiation"/>
    <property type="evidence" value="ECO:0007669"/>
    <property type="project" value="TreeGrafter"/>
</dbReference>
<keyword evidence="1" id="KW-0677">Repeat</keyword>
<dbReference type="InterPro" id="IPR059215">
    <property type="entry name" value="BRCT2_TopBP1-like"/>
</dbReference>
<keyword evidence="5" id="KW-1185">Reference proteome</keyword>
<feature type="region of interest" description="Disordered" evidence="2">
    <location>
        <begin position="256"/>
        <end position="294"/>
    </location>
</feature>
<evidence type="ECO:0000313" key="4">
    <source>
        <dbReference type="EMBL" id="KAK0507948.1"/>
    </source>
</evidence>
<dbReference type="AlphaFoldDB" id="A0AA39QRR0"/>
<evidence type="ECO:0000256" key="2">
    <source>
        <dbReference type="SAM" id="MobiDB-lite"/>
    </source>
</evidence>
<feature type="region of interest" description="Disordered" evidence="2">
    <location>
        <begin position="200"/>
        <end position="230"/>
    </location>
</feature>
<feature type="compositionally biased region" description="Basic and acidic residues" evidence="2">
    <location>
        <begin position="522"/>
        <end position="536"/>
    </location>
</feature>
<protein>
    <recommendedName>
        <fullName evidence="3">BRCT domain-containing protein</fullName>
    </recommendedName>
</protein>
<feature type="compositionally biased region" description="Basic and acidic residues" evidence="2">
    <location>
        <begin position="554"/>
        <end position="566"/>
    </location>
</feature>
<evidence type="ECO:0000256" key="1">
    <source>
        <dbReference type="ARBA" id="ARBA00022737"/>
    </source>
</evidence>
<feature type="compositionally biased region" description="Low complexity" evidence="2">
    <location>
        <begin position="616"/>
        <end position="629"/>
    </location>
</feature>
<dbReference type="EMBL" id="JAFEKC020000022">
    <property type="protein sequence ID" value="KAK0507948.1"/>
    <property type="molecule type" value="Genomic_DNA"/>
</dbReference>
<evidence type="ECO:0000259" key="3">
    <source>
        <dbReference type="PROSITE" id="PS50172"/>
    </source>
</evidence>
<sequence length="850" mass="93987">MADHQTPLLGVILCCTSIPTEQRRELAAIAEGMGAVHKFDLTSDVTHLIVGETDTPKYKFVAKERPDVKCLRASFIEAVRTSWLEGGETNVELLEKEHKLPTFSGLIICVTGFEDLVYRKWLEDSIVENGAKYQGNLTKDCTHLIAKIPSGAKYTHAGNWGIKIVAVEWLEQSLERGMTLDETLYNLAIPASERGKNAWVRRTASTTSLGKRSREEEIGPQNTRKLRRTASARLSSQNFGLWTDIVGIESKAEEVKVDQWDDQGKGTKYREHNHEAGSEEKPKEMPPEKKENPDHSATLRFIADDLPQREGIFHGKTFLLHGFNERQTLILQGHLESHGADMITDIANAPLFRKGAPDNFYYLVPHTMARYDVPALPATVQTPTIVTEFWVERCLFRKKFDNPCTDIINSPFSHISIAGFKDMSICSTSFQGIDLVHVSKAIKLMGGTYEEFLTSNASVLVCNSVVTGHEKLLHASLWGVPAVKANWLWDSICKGKVMPFGPYIIQPIRESNRSSIDAEIAKAHDKSTEARNREKPPGNIKTTVSKQARNQSPPKEKYNGTRKETLYRNATPKPTNESSAEILAEPSTEKSPKNNHQALLHLDDDEAPRPIPKNAENTSSEPRNTSSSSVPLKEITPNSSPPKPSISPTKAISPPKPPQRSSFDSSTLGPAISSLLAHHQRTHSDPALPPAPVSSTSPTRPLRRRRPLLGRAPSNLSSHSHSLTRASSVDTMNTDGLGTPLEPTTITNTRNIKNKQSESRQQVEFQHLHLLSGDNGMDDPDREQPQLQMTQLGYEDPDVAAWRERVTAKMAGEKPKSKGITPGRKSGGKGDVDEIGGLGIAKRTRGAVGR</sequence>
<feature type="compositionally biased region" description="Polar residues" evidence="2">
    <location>
        <begin position="659"/>
        <end position="668"/>
    </location>
</feature>
<organism evidence="4 5">
    <name type="scientific">Cladonia borealis</name>
    <dbReference type="NCBI Taxonomy" id="184061"/>
    <lineage>
        <taxon>Eukaryota</taxon>
        <taxon>Fungi</taxon>
        <taxon>Dikarya</taxon>
        <taxon>Ascomycota</taxon>
        <taxon>Pezizomycotina</taxon>
        <taxon>Lecanoromycetes</taxon>
        <taxon>OSLEUM clade</taxon>
        <taxon>Lecanoromycetidae</taxon>
        <taxon>Lecanorales</taxon>
        <taxon>Lecanorineae</taxon>
        <taxon>Cladoniaceae</taxon>
        <taxon>Cladonia</taxon>
    </lineage>
</organism>
<dbReference type="CDD" id="cd17723">
    <property type="entry name" value="BRCT_Rad4_rpt4"/>
    <property type="match status" value="1"/>
</dbReference>
<accession>A0AA39QRR0</accession>
<dbReference type="Gene3D" id="3.40.50.10190">
    <property type="entry name" value="BRCT domain"/>
    <property type="match status" value="4"/>
</dbReference>
<dbReference type="CDD" id="cd18433">
    <property type="entry name" value="BRCT_Rad4_rpt3"/>
    <property type="match status" value="1"/>
</dbReference>
<dbReference type="Pfam" id="PF12738">
    <property type="entry name" value="PTCB-BRCT"/>
    <property type="match status" value="1"/>
</dbReference>